<evidence type="ECO:0000313" key="2">
    <source>
        <dbReference type="Proteomes" id="UP000054858"/>
    </source>
</evidence>
<evidence type="ECO:0000313" key="1">
    <source>
        <dbReference type="EMBL" id="KTD38382.1"/>
    </source>
</evidence>
<dbReference type="EMBL" id="LNYP01000028">
    <property type="protein sequence ID" value="KTD38382.1"/>
    <property type="molecule type" value="Genomic_DNA"/>
</dbReference>
<comment type="caution">
    <text evidence="1">The sequence shown here is derived from an EMBL/GenBank/DDBJ whole genome shotgun (WGS) entry which is preliminary data.</text>
</comment>
<gene>
    <name evidence="1" type="ORF">Loak_1327</name>
</gene>
<accession>A0A0W0X1C1</accession>
<proteinExistence type="predicted"/>
<dbReference type="PATRIC" id="fig|29423.5.peg.1389"/>
<dbReference type="AlphaFoldDB" id="A0A0W0X1C1"/>
<dbReference type="Proteomes" id="UP000054858">
    <property type="component" value="Unassembled WGS sequence"/>
</dbReference>
<name>A0A0W0X1C1_9GAMM</name>
<reference evidence="1 2" key="1">
    <citation type="submission" date="2015-11" db="EMBL/GenBank/DDBJ databases">
        <title>Genomic analysis of 38 Legionella species identifies large and diverse effector repertoires.</title>
        <authorList>
            <person name="Burstein D."/>
            <person name="Amaro F."/>
            <person name="Zusman T."/>
            <person name="Lifshitz Z."/>
            <person name="Cohen O."/>
            <person name="Gilbert J.A."/>
            <person name="Pupko T."/>
            <person name="Shuman H.A."/>
            <person name="Segal G."/>
        </authorList>
    </citation>
    <scope>NUCLEOTIDE SEQUENCE [LARGE SCALE GENOMIC DNA]</scope>
    <source>
        <strain evidence="1 2">Oak Ridge-10</strain>
    </source>
</reference>
<organism evidence="1 2">
    <name type="scientific">Legionella oakridgensis</name>
    <dbReference type="NCBI Taxonomy" id="29423"/>
    <lineage>
        <taxon>Bacteria</taxon>
        <taxon>Pseudomonadati</taxon>
        <taxon>Pseudomonadota</taxon>
        <taxon>Gammaproteobacteria</taxon>
        <taxon>Legionellales</taxon>
        <taxon>Legionellaceae</taxon>
        <taxon>Legionella</taxon>
    </lineage>
</organism>
<dbReference type="RefSeq" id="WP_025386746.1">
    <property type="nucleotide sequence ID" value="NZ_LCUA01000014.1"/>
</dbReference>
<protein>
    <submittedName>
        <fullName evidence="1">Uncharacterized protein</fullName>
    </submittedName>
</protein>
<sequence length="146" mass="17292">MNKHYLDAVDMLKIAAQHAYCAEYLLKQNAEIHLDENYSIDALLPITSLMHLAFELTLKACLLHEHRQLRQYKNLLELVELNSHLGLSKEELKLITTLSRQQAFRKGTDYMLWENRQQLHAFCEQIMRLYAHLPELMPLELQIDYQ</sequence>